<dbReference type="Proteomes" id="UP000053841">
    <property type="component" value="Unassembled WGS sequence"/>
</dbReference>
<evidence type="ECO:0000313" key="2">
    <source>
        <dbReference type="Proteomes" id="UP000053841"/>
    </source>
</evidence>
<dbReference type="RefSeq" id="XP_007718661.1">
    <property type="nucleotide sequence ID" value="XM_007720471.1"/>
</dbReference>
<evidence type="ECO:0000313" key="1">
    <source>
        <dbReference type="EMBL" id="EUC27032.1"/>
    </source>
</evidence>
<evidence type="ECO:0008006" key="3">
    <source>
        <dbReference type="Google" id="ProtNLM"/>
    </source>
</evidence>
<dbReference type="HOGENOM" id="CLU_013929_17_3_1"/>
<dbReference type="KEGG" id="bze:COCCADRAFT_112739"/>
<proteinExistence type="predicted"/>
<gene>
    <name evidence="1" type="ORF">COCCADRAFT_112739</name>
</gene>
<organism evidence="1 2">
    <name type="scientific">Cochliobolus carbonum (strain 26-R-13)</name>
    <name type="common">Maize leaf spot fungus</name>
    <name type="synonym">Bipolaris zeicola</name>
    <dbReference type="NCBI Taxonomy" id="930089"/>
    <lineage>
        <taxon>Eukaryota</taxon>
        <taxon>Fungi</taxon>
        <taxon>Dikarya</taxon>
        <taxon>Ascomycota</taxon>
        <taxon>Pezizomycotina</taxon>
        <taxon>Dothideomycetes</taxon>
        <taxon>Pleosporomycetidae</taxon>
        <taxon>Pleosporales</taxon>
        <taxon>Pleosporineae</taxon>
        <taxon>Pleosporaceae</taxon>
        <taxon>Bipolaris</taxon>
    </lineage>
</organism>
<dbReference type="GeneID" id="19144504"/>
<accession>W6XIW8</accession>
<name>W6XIW8_COCC2</name>
<keyword evidence="2" id="KW-1185">Reference proteome</keyword>
<dbReference type="OrthoDB" id="3942738at2759"/>
<dbReference type="EMBL" id="KI965026">
    <property type="protein sequence ID" value="EUC27032.1"/>
    <property type="molecule type" value="Genomic_DNA"/>
</dbReference>
<dbReference type="STRING" id="930089.W6XIW8"/>
<dbReference type="AlphaFoldDB" id="W6XIW8"/>
<sequence length="119" mass="13416">LHHARINPPKSTRDNSATITDIEKVIIAIDSQGLKGPLSHRAVTKNLSVAPLTLTRRHHQQTHSRAAAAAEQRQLISPQYKVELVRYIQRLLELALLPTRAIIKNIILLLQNRSLLMAR</sequence>
<reference evidence="1 2" key="1">
    <citation type="journal article" date="2013" name="PLoS Genet.">
        <title>Comparative genome structure, secondary metabolite, and effector coding capacity across Cochliobolus pathogens.</title>
        <authorList>
            <person name="Condon B.J."/>
            <person name="Leng Y."/>
            <person name="Wu D."/>
            <person name="Bushley K.E."/>
            <person name="Ohm R.A."/>
            <person name="Otillar R."/>
            <person name="Martin J."/>
            <person name="Schackwitz W."/>
            <person name="Grimwood J."/>
            <person name="MohdZainudin N."/>
            <person name="Xue C."/>
            <person name="Wang R."/>
            <person name="Manning V.A."/>
            <person name="Dhillon B."/>
            <person name="Tu Z.J."/>
            <person name="Steffenson B.J."/>
            <person name="Salamov A."/>
            <person name="Sun H."/>
            <person name="Lowry S."/>
            <person name="LaButti K."/>
            <person name="Han J."/>
            <person name="Copeland A."/>
            <person name="Lindquist E."/>
            <person name="Barry K."/>
            <person name="Schmutz J."/>
            <person name="Baker S.E."/>
            <person name="Ciuffetti L.M."/>
            <person name="Grigoriev I.V."/>
            <person name="Zhong S."/>
            <person name="Turgeon B.G."/>
        </authorList>
    </citation>
    <scope>NUCLEOTIDE SEQUENCE [LARGE SCALE GENOMIC DNA]</scope>
    <source>
        <strain evidence="1 2">26-R-13</strain>
    </source>
</reference>
<protein>
    <recommendedName>
        <fullName evidence="3">HTH psq-type domain-containing protein</fullName>
    </recommendedName>
</protein>
<feature type="non-terminal residue" evidence="1">
    <location>
        <position position="1"/>
    </location>
</feature>